<evidence type="ECO:0000313" key="2">
    <source>
        <dbReference type="EMBL" id="ACY15251.1"/>
    </source>
</evidence>
<protein>
    <submittedName>
        <fullName evidence="2">Uncharacterized protein</fullName>
    </submittedName>
</protein>
<evidence type="ECO:0000313" key="3">
    <source>
        <dbReference type="Proteomes" id="UP000001880"/>
    </source>
</evidence>
<dbReference type="RefSeq" id="WP_012827859.1">
    <property type="nucleotide sequence ID" value="NC_013440.1"/>
</dbReference>
<feature type="transmembrane region" description="Helical" evidence="1">
    <location>
        <begin position="66"/>
        <end position="88"/>
    </location>
</feature>
<evidence type="ECO:0000256" key="1">
    <source>
        <dbReference type="SAM" id="Phobius"/>
    </source>
</evidence>
<dbReference type="KEGG" id="hoh:Hoch_2722"/>
<reference evidence="2 3" key="1">
    <citation type="journal article" date="2010" name="Stand. Genomic Sci.">
        <title>Complete genome sequence of Haliangium ochraceum type strain (SMP-2).</title>
        <authorList>
            <consortium name="US DOE Joint Genome Institute (JGI-PGF)"/>
            <person name="Ivanova N."/>
            <person name="Daum C."/>
            <person name="Lang E."/>
            <person name="Abt B."/>
            <person name="Kopitz M."/>
            <person name="Saunders E."/>
            <person name="Lapidus A."/>
            <person name="Lucas S."/>
            <person name="Glavina Del Rio T."/>
            <person name="Nolan M."/>
            <person name="Tice H."/>
            <person name="Copeland A."/>
            <person name="Cheng J.F."/>
            <person name="Chen F."/>
            <person name="Bruce D."/>
            <person name="Goodwin L."/>
            <person name="Pitluck S."/>
            <person name="Mavromatis K."/>
            <person name="Pati A."/>
            <person name="Mikhailova N."/>
            <person name="Chen A."/>
            <person name="Palaniappan K."/>
            <person name="Land M."/>
            <person name="Hauser L."/>
            <person name="Chang Y.J."/>
            <person name="Jeffries C.D."/>
            <person name="Detter J.C."/>
            <person name="Brettin T."/>
            <person name="Rohde M."/>
            <person name="Goker M."/>
            <person name="Bristow J."/>
            <person name="Markowitz V."/>
            <person name="Eisen J.A."/>
            <person name="Hugenholtz P."/>
            <person name="Kyrpides N.C."/>
            <person name="Klenk H.P."/>
        </authorList>
    </citation>
    <scope>NUCLEOTIDE SEQUENCE [LARGE SCALE GENOMIC DNA]</scope>
    <source>
        <strain evidence="3">DSM 14365 / CIP 107738 / JCM 11303 / AJ 13395 / SMP-2</strain>
    </source>
</reference>
<accession>D0LN74</accession>
<organism evidence="2 3">
    <name type="scientific">Haliangium ochraceum (strain DSM 14365 / JCM 11303 / SMP-2)</name>
    <dbReference type="NCBI Taxonomy" id="502025"/>
    <lineage>
        <taxon>Bacteria</taxon>
        <taxon>Pseudomonadati</taxon>
        <taxon>Myxococcota</taxon>
        <taxon>Polyangia</taxon>
        <taxon>Haliangiales</taxon>
        <taxon>Kofleriaceae</taxon>
        <taxon>Haliangium</taxon>
    </lineage>
</organism>
<name>D0LN74_HALO1</name>
<sequence>MSRPGASGGSARAYLVTCAGLIGFCLGYVACDFARWPRLTYFPFERAFAFVSETSSRVPMNYLGTILWGLCGALMASALMAALLRLAPTRWRQALSGDRGLHLLGAWSVAAFVYAGAYFTWNLWPF</sequence>
<proteinExistence type="predicted"/>
<keyword evidence="1" id="KW-0812">Transmembrane</keyword>
<gene>
    <name evidence="2" type="ordered locus">Hoch_2722</name>
</gene>
<dbReference type="Proteomes" id="UP000001880">
    <property type="component" value="Chromosome"/>
</dbReference>
<dbReference type="AlphaFoldDB" id="D0LN74"/>
<dbReference type="EMBL" id="CP001804">
    <property type="protein sequence ID" value="ACY15251.1"/>
    <property type="molecule type" value="Genomic_DNA"/>
</dbReference>
<feature type="transmembrane region" description="Helical" evidence="1">
    <location>
        <begin position="100"/>
        <end position="121"/>
    </location>
</feature>
<feature type="transmembrane region" description="Helical" evidence="1">
    <location>
        <begin position="12"/>
        <end position="30"/>
    </location>
</feature>
<dbReference type="STRING" id="502025.Hoch_2722"/>
<keyword evidence="3" id="KW-1185">Reference proteome</keyword>
<keyword evidence="1" id="KW-1133">Transmembrane helix</keyword>
<dbReference type="HOGENOM" id="CLU_1978433_0_0_7"/>
<keyword evidence="1" id="KW-0472">Membrane</keyword>